<protein>
    <submittedName>
        <fullName evidence="1">Uncharacterized protein</fullName>
    </submittedName>
</protein>
<dbReference type="Proteomes" id="UP000244855">
    <property type="component" value="Unassembled WGS sequence"/>
</dbReference>
<proteinExistence type="predicted"/>
<accession>A0A2V1D318</accession>
<dbReference type="EMBL" id="KZ805687">
    <property type="protein sequence ID" value="PVH92395.1"/>
    <property type="molecule type" value="Genomic_DNA"/>
</dbReference>
<sequence>MATDGSPCRVAIYVKVTDIEGDPLWRHIALGQAFCSNVLQRDFRYQIQSDGYDTCHLPPNFDSTHDVYAYFLFDIGVTGRLPRENLSHFVYFASRVEGKWSFIPRPTAIDKAKQRAQKYPWGGTVEQEMFAELKGSPAASPSYTQGSIDQDNR</sequence>
<name>A0A2V1D318_9PLEO</name>
<gene>
    <name evidence="1" type="ORF">DM02DRAFT_619972</name>
</gene>
<keyword evidence="2" id="KW-1185">Reference proteome</keyword>
<evidence type="ECO:0000313" key="2">
    <source>
        <dbReference type="Proteomes" id="UP000244855"/>
    </source>
</evidence>
<evidence type="ECO:0000313" key="1">
    <source>
        <dbReference type="EMBL" id="PVH92395.1"/>
    </source>
</evidence>
<dbReference type="AlphaFoldDB" id="A0A2V1D318"/>
<dbReference type="OrthoDB" id="4297596at2759"/>
<reference evidence="1 2" key="1">
    <citation type="journal article" date="2018" name="Sci. Rep.">
        <title>Comparative genomics provides insights into the lifestyle and reveals functional heterogeneity of dark septate endophytic fungi.</title>
        <authorList>
            <person name="Knapp D.G."/>
            <person name="Nemeth J.B."/>
            <person name="Barry K."/>
            <person name="Hainaut M."/>
            <person name="Henrissat B."/>
            <person name="Johnson J."/>
            <person name="Kuo A."/>
            <person name="Lim J.H.P."/>
            <person name="Lipzen A."/>
            <person name="Nolan M."/>
            <person name="Ohm R.A."/>
            <person name="Tamas L."/>
            <person name="Grigoriev I.V."/>
            <person name="Spatafora J.W."/>
            <person name="Nagy L.G."/>
            <person name="Kovacs G.M."/>
        </authorList>
    </citation>
    <scope>NUCLEOTIDE SEQUENCE [LARGE SCALE GENOMIC DNA]</scope>
    <source>
        <strain evidence="1 2">DSE2036</strain>
    </source>
</reference>
<organism evidence="1 2">
    <name type="scientific">Periconia macrospinosa</name>
    <dbReference type="NCBI Taxonomy" id="97972"/>
    <lineage>
        <taxon>Eukaryota</taxon>
        <taxon>Fungi</taxon>
        <taxon>Dikarya</taxon>
        <taxon>Ascomycota</taxon>
        <taxon>Pezizomycotina</taxon>
        <taxon>Dothideomycetes</taxon>
        <taxon>Pleosporomycetidae</taxon>
        <taxon>Pleosporales</taxon>
        <taxon>Massarineae</taxon>
        <taxon>Periconiaceae</taxon>
        <taxon>Periconia</taxon>
    </lineage>
</organism>